<organism evidence="5 6">
    <name type="scientific">Xanthomonas sacchari</name>
    <dbReference type="NCBI Taxonomy" id="56458"/>
    <lineage>
        <taxon>Bacteria</taxon>
        <taxon>Pseudomonadati</taxon>
        <taxon>Pseudomonadota</taxon>
        <taxon>Gammaproteobacteria</taxon>
        <taxon>Lysobacterales</taxon>
        <taxon>Lysobacteraceae</taxon>
        <taxon>Xanthomonas</taxon>
    </lineage>
</organism>
<dbReference type="EMBL" id="CP099534">
    <property type="protein sequence ID" value="UYK89914.1"/>
    <property type="molecule type" value="Genomic_DNA"/>
</dbReference>
<evidence type="ECO:0000256" key="2">
    <source>
        <dbReference type="ARBA" id="ARBA00022827"/>
    </source>
</evidence>
<dbReference type="PANTHER" id="PTHR43762">
    <property type="entry name" value="L-GULONOLACTONE OXIDASE"/>
    <property type="match status" value="1"/>
</dbReference>
<dbReference type="PROSITE" id="PS51387">
    <property type="entry name" value="FAD_PCMH"/>
    <property type="match status" value="1"/>
</dbReference>
<reference evidence="5" key="1">
    <citation type="submission" date="2022-06" db="EMBL/GenBank/DDBJ databases">
        <title>Dynamics of rice microbiomes reveals core vertical transmitted seed endophytes.</title>
        <authorList>
            <person name="Liao K."/>
            <person name="Zhang X."/>
        </authorList>
    </citation>
    <scope>NUCLEOTIDE SEQUENCE</scope>
    <source>
        <strain evidence="5">JR3-14</strain>
    </source>
</reference>
<keyword evidence="3" id="KW-0560">Oxidoreductase</keyword>
<evidence type="ECO:0000313" key="5">
    <source>
        <dbReference type="EMBL" id="UYK89914.1"/>
    </source>
</evidence>
<dbReference type="Pfam" id="PF04030">
    <property type="entry name" value="ALO"/>
    <property type="match status" value="1"/>
</dbReference>
<dbReference type="Gene3D" id="3.30.465.10">
    <property type="match status" value="1"/>
</dbReference>
<dbReference type="InterPro" id="IPR016164">
    <property type="entry name" value="FAD-linked_Oxase-like_C"/>
</dbReference>
<dbReference type="InterPro" id="IPR006094">
    <property type="entry name" value="Oxid_FAD_bind_N"/>
</dbReference>
<dbReference type="RefSeq" id="WP_267093668.1">
    <property type="nucleotide sequence ID" value="NZ_CP099534.1"/>
</dbReference>
<dbReference type="SUPFAM" id="SSF55103">
    <property type="entry name" value="FAD-linked oxidases, C-terminal domain"/>
    <property type="match status" value="1"/>
</dbReference>
<dbReference type="InterPro" id="IPR016171">
    <property type="entry name" value="Vanillyl_alc_oxidase_C-sub2"/>
</dbReference>
<dbReference type="PANTHER" id="PTHR43762:SF1">
    <property type="entry name" value="D-ARABINONO-1,4-LACTONE OXIDASE"/>
    <property type="match status" value="1"/>
</dbReference>
<evidence type="ECO:0000256" key="1">
    <source>
        <dbReference type="ARBA" id="ARBA00022630"/>
    </source>
</evidence>
<dbReference type="Gene3D" id="1.10.45.10">
    <property type="entry name" value="Vanillyl-alcohol Oxidase, Chain A, domain 4"/>
    <property type="match status" value="1"/>
</dbReference>
<dbReference type="GO" id="GO:0016020">
    <property type="term" value="C:membrane"/>
    <property type="evidence" value="ECO:0007669"/>
    <property type="project" value="InterPro"/>
</dbReference>
<dbReference type="Pfam" id="PF01565">
    <property type="entry name" value="FAD_binding_4"/>
    <property type="match status" value="1"/>
</dbReference>
<gene>
    <name evidence="5" type="ORF">NG824_05660</name>
</gene>
<dbReference type="SUPFAM" id="SSF56176">
    <property type="entry name" value="FAD-binding/transporter-associated domain-like"/>
    <property type="match status" value="1"/>
</dbReference>
<proteinExistence type="predicted"/>
<evidence type="ECO:0000259" key="4">
    <source>
        <dbReference type="PROSITE" id="PS51387"/>
    </source>
</evidence>
<name>A0AA46SWS0_9XANT</name>
<evidence type="ECO:0000313" key="6">
    <source>
        <dbReference type="Proteomes" id="UP001164392"/>
    </source>
</evidence>
<dbReference type="Proteomes" id="UP001164392">
    <property type="component" value="Chromosome"/>
</dbReference>
<keyword evidence="2" id="KW-0274">FAD</keyword>
<dbReference type="GO" id="GO:0003885">
    <property type="term" value="F:D-arabinono-1,4-lactone oxidase activity"/>
    <property type="evidence" value="ECO:0007669"/>
    <property type="project" value="InterPro"/>
</dbReference>
<protein>
    <submittedName>
        <fullName evidence="5">FAD-binding oxidoreductase</fullName>
    </submittedName>
</protein>
<keyword evidence="1" id="KW-0285">Flavoprotein</keyword>
<feature type="domain" description="FAD-binding PCMH-type" evidence="4">
    <location>
        <begin position="44"/>
        <end position="213"/>
    </location>
</feature>
<dbReference type="InterPro" id="IPR010031">
    <property type="entry name" value="FAD_lactone_oxidase-like"/>
</dbReference>
<dbReference type="InterPro" id="IPR016169">
    <property type="entry name" value="FAD-bd_PCMH_sub2"/>
</dbReference>
<dbReference type="GO" id="GO:0080049">
    <property type="term" value="F:L-gulono-1,4-lactone dehydrogenase activity"/>
    <property type="evidence" value="ECO:0007669"/>
    <property type="project" value="TreeGrafter"/>
</dbReference>
<dbReference type="GO" id="GO:0071949">
    <property type="term" value="F:FAD binding"/>
    <property type="evidence" value="ECO:0007669"/>
    <property type="project" value="InterPro"/>
</dbReference>
<dbReference type="Gene3D" id="3.30.43.10">
    <property type="entry name" value="Uridine Diphospho-n-acetylenolpyruvylglucosamine Reductase, domain 2"/>
    <property type="match status" value="1"/>
</dbReference>
<dbReference type="InterPro" id="IPR016166">
    <property type="entry name" value="FAD-bd_PCMH"/>
</dbReference>
<dbReference type="InterPro" id="IPR007173">
    <property type="entry name" value="ALO_C"/>
</dbReference>
<dbReference type="InterPro" id="IPR016167">
    <property type="entry name" value="FAD-bd_PCMH_sub1"/>
</dbReference>
<dbReference type="AlphaFoldDB" id="A0AA46SWS0"/>
<accession>A0AA46SWS0</accession>
<evidence type="ECO:0000256" key="3">
    <source>
        <dbReference type="ARBA" id="ARBA00023002"/>
    </source>
</evidence>
<sequence length="478" mass="52820">MDEHIDHSRRAACATLLGAGTALALPGCGRSAPDPLEVGDIAAIDRTRVARIAQPRSTAEVAALLRDSNGAVSVGGACYSMGGQVSAADSLHLDLRSLVGVVRLDREAQRIRVRSGMRWRDVQDRIDPHDLSIAVMQSYSNFSVGGSISVNCHGRYLHAGPIAHTVQALQLVDAQGNVHELDRQREPALFAAAIGGYGGLGVITEAELSLAHNDVLERHVQQLPLADYPAFFAERIAGDPLAVMHNADLMPPRFDRPLAVTWRRSTATPTEPRRLLPRGQDYAREQTLIWAASELPIGPWLRERYQTEPLLHTPAVMRRNCQASLDANALEPRTRRLSTFLLQEYFVPVSAFAAFAQEMAAILRRHAVTALNVSIRHSPADTVALLRWATQPVFSFVLYHKQRSGMAADRASAIWTRQLIDAALAHGGRYYLPYRLHASTRQFAAAYPEAAAFARIKRQVDPEGRFRNHLWDKYLPRA</sequence>
<dbReference type="InterPro" id="IPR036318">
    <property type="entry name" value="FAD-bd_PCMH-like_sf"/>
</dbReference>